<dbReference type="PROSITE" id="PS52019">
    <property type="entry name" value="PKS_MFAS_DH"/>
    <property type="match status" value="1"/>
</dbReference>
<evidence type="ECO:0000256" key="5">
    <source>
        <dbReference type="ARBA" id="ARBA00022553"/>
    </source>
</evidence>
<evidence type="ECO:0000256" key="2">
    <source>
        <dbReference type="ARBA" id="ARBA00004792"/>
    </source>
</evidence>
<feature type="compositionally biased region" description="Low complexity" evidence="12">
    <location>
        <begin position="2818"/>
        <end position="2854"/>
    </location>
</feature>
<dbReference type="SMART" id="SM00828">
    <property type="entry name" value="PKS_MT"/>
    <property type="match status" value="1"/>
</dbReference>
<dbReference type="Gene3D" id="1.10.1240.100">
    <property type="match status" value="2"/>
</dbReference>
<feature type="domain" description="Ketosynthase family 3 (KS3)" evidence="14">
    <location>
        <begin position="57"/>
        <end position="461"/>
    </location>
</feature>
<dbReference type="InterPro" id="IPR036291">
    <property type="entry name" value="NAD(P)-bd_dom_sf"/>
</dbReference>
<comment type="subcellular location">
    <subcellularLocation>
        <location evidence="1">Cytoplasm</location>
    </subcellularLocation>
</comment>
<feature type="domain" description="PKS/mFAS DH" evidence="15">
    <location>
        <begin position="1558"/>
        <end position="1853"/>
    </location>
</feature>
<dbReference type="InterPro" id="IPR011032">
    <property type="entry name" value="GroES-like_sf"/>
</dbReference>
<dbReference type="SMART" id="SM00822">
    <property type="entry name" value="PKS_KR"/>
    <property type="match status" value="1"/>
</dbReference>
<keyword evidence="4" id="KW-0963">Cytoplasm</keyword>
<evidence type="ECO:0000256" key="3">
    <source>
        <dbReference type="ARBA" id="ARBA00022450"/>
    </source>
</evidence>
<dbReference type="InterPro" id="IPR020803">
    <property type="entry name" value="MeTfrase_dom"/>
</dbReference>
<dbReference type="Pfam" id="PF13602">
    <property type="entry name" value="ADH_zinc_N_2"/>
    <property type="match status" value="1"/>
</dbReference>
<evidence type="ECO:0000256" key="6">
    <source>
        <dbReference type="ARBA" id="ARBA00022679"/>
    </source>
</evidence>
<dbReference type="InterPro" id="IPR020841">
    <property type="entry name" value="PKS_Beta-ketoAc_synthase_dom"/>
</dbReference>
<sequence length="3080" mass="322672">MSSANFRDILDGYVKGAVGAEQARGLLDARRQDQGEDRGRAPEAAADAAERPDRSRMLDIAVVGMAGQFPGASDVRAFWRNLTEGRVGYGELPDHYIAPEDPAGYRWGGALTERDHFDAEFFGIRAHEADLMSHNQRLLLQESWHALEDAAIDPTSLAGSRTGLFIGAEPTGYPHESFTGASDALVASRLSYFLDLRGAALVVNTACSSSLAAVHLACQSLRSGESSLALAGGVNAGLDARGLDLLVESGAMSPSGECRTFDADANGTVYSEAVAVLVLKRLSEAVADGDHVHGIIRATGMNQDGASNGITAPNGAAQEELVLDVYRRFGIPAERVGYVEAHGTGTALGDPVEANALVRAFRRLTGERGFAALGSAKAHIGHTGAPAGVVGMIKVLLSMRYGRLVGMPTLRDLNPLIDLGDSAFVADAAAGPWRHPDGLPLMAAVNSFGHSGTNAHVVVEQYVPALAPAAGQGRREDTSPQVVPLSARTPERLRAYAKNLAEYLADATTSASAVVGPSAARAVEPARVCAVVADVLGVDAEEIDPDEPLDSYGVRPEQFGRIGEALDAGFGGHIDGDALHEGSTAAELARLFEAGRHTAQDDRPVGAPPSLADVARTLQLGRAELAARAALIARDLNELVTALRALAEGTELPDNCWLDEGDGRSDVARLFADDELREAVGKWLERGKLTRAAELWVRGGPVDWAVLHRGGTPTRVPLPGYPFAETRHGIPMTPVAPASRPAPAPAPAPASVAAPVAVAVAPVEEPVPAGRTERRPERLAEAVEQRIALMATELLGGTEGDGEIDPGEQLDRYGIDSVTRTRLNQLLSEAFPAASRTLFFEFAKVEGVAGHLVERFPDACRAFLGWSGEPAPAEAAGGTGPVSASGSGEADAPASVERDEVTVPVPAEDAETHTGADTDTDTEANAETATAVDLGVDDFDGAIAVIGMSGTFPDAPDQDSFWRLLMEGRSAVTEIPGRRWDWREHYDPRPEGADVVRKSHSKWGAFLGGFDAFDPALFGFTEQEARNTDPQVRLFLQECWKALEDAGHAPSKLPADVRGRIGVFAGGAKHGFTQLGAEGRLEMPRTSFGDMVNRVSFQFDLGGPSKAVDTACSSAHVALHEAIESLRSGRCDLALAGAVNLYLHPSTYVELATVGLLSDRDDCASFGAQAAGIVPGEGVGVVLLKPLRHALRDGDPVHAVIRGSAVNHNGRTIGFTSPSSQRQAEVIRAALRDARVDPRTVAYVEATANGSEIGDAVEMTSLTQVFEDRQDARGPYRIGSLKPNIGHGEASAGMAQLFKVVLALRHRTLPPTRLPDEYNPAIDIDRLPFELSGTPVPWEQVTVDGVPVPRRAGITGLGGGGTNAHVVLEEAPEPAHRPRPAGRGPVLFVLSAHTRERLDAYVDLWLDFLGQRPAAALADIAYTLQVGRTDLTHRLAVIASGAEELRGHLTRWRRGRPGDAVFSATAARVDASGLDAALRERDLARVADLWVRGAVVDWTALHADAGVDTDGEAAGNGRGKPVRVPGLPTYPFERRICWVDAPAPAAREHTPVPAATEHPFVTSRVQLADGSTVFSGEVSLTTHPWIADHAVSGTVLFPGTGFVEMALHAGRTLGCGRLEELTLEAPLTLTEQEQEQDQDQDQESGGVRLQLVVGAPDATGSRHLEMHSRPLADDGAAQQRPWTRHAAGLLASDDTEAGASDDTEMGRAWGAWPPAGAEPIPVDDYYRVMADAGYAYGPAFRGLRAVWRRGDEVFAEATLDDAPDAARYGLHPALLDSALHAMGFGGFVRDGGGLLPFSWTGMRLFAGGAASVRVRLTGAGTDAVSAAVADTAGRPLAVLDSLVLRPFTGTSPQPEPVRAAALPDELLRLEWTPLTPADAAEGTLAVAGPDDLGLREALRDAGVDVADEAENSLLTLGAGPTADLAAGMTAATARALDLVRTWLNDENRATGRLVVATRRAVSTHVGEDVEDLAHAPVWGLLRAAQAENPERLLLVDVDDDRTSAAALPAAVASALAAGESQLALRAGRALVPRLAPLGSDGTLVPPGDGTAWRLDTSGAGTLENLALLPWPAADAPLGPGQVRIEVRAAGLNFRDVLGALGMYPGELTLGAEGAGTVLDVGADVRHLAVGDRVMGLFPSGLGPVCVADAHTVVTMPDGWSYEQAAAVPVAFATAYYGLVDMGGLSSGESVLVHAAAGGVGMAAVQLARHLGAEVFATASEGKWDAVRALGVPEDHLASSRDLGFEEHFRAVTGGRGVDVVLDSLAREFVDASLRLLPRGGRFVEMGKTDIRDAAQVATEHFAVRYRAFDIVDAGPRRIGEILAEIVGLFERGVLTHLPRRAWDLRRAPEAFRFMSQARHVGKIVLTVPRRPDPARTVLITGGTGTLGGMLARHLVTERGARHLLLLGRRGPDAPGAAELAAELRAAGAEVSVVACDVADRQRLAEVLAAIPAEHPLGTVVHTAGDLDDGVFDALTPQRLTRVLRPKAEGALNLHELTRGSDLAEFVMFSGAAGVLGNPGQSNYAAASSFLDALAQHRRAQGLPGTSLAWGYWEQATGLTKHLSEGDTGRMARGGLLPLPSADGLALFDLARGADEPLQVPMRLDLAALRAQAESGEGHPLHRALLRDAPRTAAVTADSARPDRGIDGLAGLSPDDQLTLLLQLVCEMVGSVLVTDPATIGPDTGFVELGLDSLTAVELRNRLNRVTGLRLPVTLVFDHPAPGPLAAYLRRRLTSGGKGGSRPKAAAGAAAGVTAGVTAEATAQAQLVAEPASAPLPAPASAPAPAPAAAPAPAPAAVPASPSAEPAATTPGPIPALEPEPAATAPAPSLVLEPEPAATAPAPDSAPGSAQAPDPDSTPAPTPLTDHPLLASAGLEDLGAVLDFGCRDVASLVGLAVAHPALIVHGVTCDKELADRAQRDLGRRGLDGRVGLFHRSGPLDPFPGQYDLAYGIDAGYRVQDKQALLARLDAAVVDGGRLLLADYLCTLSGDLVDPGAGISVPTAATWAEVFAHNRFVVEETHPDDSAANTPDPDLAEPLRRGWIARRLFHLRKAASGSTEDRLRTNRAHLAETTAPPRAPRS</sequence>
<dbReference type="Gene3D" id="3.40.50.11460">
    <property type="match status" value="1"/>
</dbReference>
<dbReference type="Pfam" id="PF08659">
    <property type="entry name" value="KR"/>
    <property type="match status" value="1"/>
</dbReference>
<evidence type="ECO:0000256" key="7">
    <source>
        <dbReference type="ARBA" id="ARBA00022737"/>
    </source>
</evidence>
<dbReference type="PROSITE" id="PS00606">
    <property type="entry name" value="KS3_1"/>
    <property type="match status" value="1"/>
</dbReference>
<dbReference type="SUPFAM" id="SSF53335">
    <property type="entry name" value="S-adenosyl-L-methionine-dependent methyltransferases"/>
    <property type="match status" value="1"/>
</dbReference>
<keyword evidence="5" id="KW-0597">Phosphoprotein</keyword>
<dbReference type="InterPro" id="IPR014031">
    <property type="entry name" value="Ketoacyl_synth_C"/>
</dbReference>
<reference evidence="16 17" key="1">
    <citation type="submission" date="2024-06" db="EMBL/GenBank/DDBJ databases">
        <title>The Natural Products Discovery Center: Release of the First 8490 Sequenced Strains for Exploring Actinobacteria Biosynthetic Diversity.</title>
        <authorList>
            <person name="Kalkreuter E."/>
            <person name="Kautsar S.A."/>
            <person name="Yang D."/>
            <person name="Bader C.D."/>
            <person name="Teijaro C.N."/>
            <person name="Fluegel L."/>
            <person name="Davis C.M."/>
            <person name="Simpson J.R."/>
            <person name="Lauterbach L."/>
            <person name="Steele A.D."/>
            <person name="Gui C."/>
            <person name="Meng S."/>
            <person name="Li G."/>
            <person name="Viehrig K."/>
            <person name="Ye F."/>
            <person name="Su P."/>
            <person name="Kiefer A.F."/>
            <person name="Nichols A."/>
            <person name="Cepeda A.J."/>
            <person name="Yan W."/>
            <person name="Fan B."/>
            <person name="Jiang Y."/>
            <person name="Adhikari A."/>
            <person name="Zheng C.-J."/>
            <person name="Schuster L."/>
            <person name="Cowan T.M."/>
            <person name="Smanski M.J."/>
            <person name="Chevrette M.G."/>
            <person name="De Carvalho L.P.S."/>
            <person name="Shen B."/>
        </authorList>
    </citation>
    <scope>NUCLEOTIDE SEQUENCE [LARGE SCALE GENOMIC DNA]</scope>
    <source>
        <strain evidence="16 17">NPDC047833</strain>
    </source>
</reference>
<dbReference type="InterPro" id="IPR018201">
    <property type="entry name" value="Ketoacyl_synth_AS"/>
</dbReference>
<dbReference type="Gene3D" id="3.40.47.10">
    <property type="match status" value="2"/>
</dbReference>
<evidence type="ECO:0000256" key="10">
    <source>
        <dbReference type="ARBA" id="ARBA00023315"/>
    </source>
</evidence>
<dbReference type="SMART" id="SM00823">
    <property type="entry name" value="PKS_PP"/>
    <property type="match status" value="2"/>
</dbReference>
<dbReference type="Gene3D" id="3.90.180.10">
    <property type="entry name" value="Medium-chain alcohol dehydrogenases, catalytic domain"/>
    <property type="match status" value="1"/>
</dbReference>
<dbReference type="Pfam" id="PF22953">
    <property type="entry name" value="SpnB_Rossmann"/>
    <property type="match status" value="1"/>
</dbReference>
<dbReference type="InterPro" id="IPR013968">
    <property type="entry name" value="PKS_KR"/>
</dbReference>
<keyword evidence="10" id="KW-0012">Acyltransferase</keyword>
<dbReference type="CDD" id="cd00833">
    <property type="entry name" value="PKS"/>
    <property type="match status" value="2"/>
</dbReference>
<dbReference type="InterPro" id="IPR054514">
    <property type="entry name" value="RhiE-like_linker"/>
</dbReference>
<feature type="domain" description="Ketosynthase family 3 (KS3)" evidence="14">
    <location>
        <begin position="940"/>
        <end position="1370"/>
    </location>
</feature>
<organism evidence="16 17">
    <name type="scientific">Streptomyces huasconensis</name>
    <dbReference type="NCBI Taxonomy" id="1854574"/>
    <lineage>
        <taxon>Bacteria</taxon>
        <taxon>Bacillati</taxon>
        <taxon>Actinomycetota</taxon>
        <taxon>Actinomycetes</taxon>
        <taxon>Kitasatosporales</taxon>
        <taxon>Streptomycetaceae</taxon>
        <taxon>Streptomyces</taxon>
    </lineage>
</organism>
<dbReference type="InterPro" id="IPR014030">
    <property type="entry name" value="Ketoacyl_synth_N"/>
</dbReference>
<evidence type="ECO:0000256" key="11">
    <source>
        <dbReference type="PROSITE-ProRule" id="PRU01363"/>
    </source>
</evidence>
<dbReference type="PANTHER" id="PTHR43775">
    <property type="entry name" value="FATTY ACID SYNTHASE"/>
    <property type="match status" value="1"/>
</dbReference>
<keyword evidence="3" id="KW-0596">Phosphopantetheine</keyword>
<dbReference type="Pfam" id="PF21089">
    <property type="entry name" value="PKS_DH_N"/>
    <property type="match status" value="1"/>
</dbReference>
<dbReference type="RefSeq" id="WP_359780292.1">
    <property type="nucleotide sequence ID" value="NZ_JBEYRR010000007.1"/>
</dbReference>
<dbReference type="Gene3D" id="3.40.50.720">
    <property type="entry name" value="NAD(P)-binding Rossmann-like Domain"/>
    <property type="match status" value="1"/>
</dbReference>
<dbReference type="Pfam" id="PF08240">
    <property type="entry name" value="ADH_N"/>
    <property type="match status" value="1"/>
</dbReference>
<feature type="compositionally biased region" description="Low complexity" evidence="12">
    <location>
        <begin position="2796"/>
        <end position="2810"/>
    </location>
</feature>
<dbReference type="SUPFAM" id="SSF47336">
    <property type="entry name" value="ACP-like"/>
    <property type="match status" value="3"/>
</dbReference>
<evidence type="ECO:0000259" key="14">
    <source>
        <dbReference type="PROSITE" id="PS52004"/>
    </source>
</evidence>
<dbReference type="Gene3D" id="3.10.129.110">
    <property type="entry name" value="Polyketide synthase dehydratase"/>
    <property type="match status" value="1"/>
</dbReference>
<dbReference type="PROSITE" id="PS52004">
    <property type="entry name" value="KS3_2"/>
    <property type="match status" value="2"/>
</dbReference>
<dbReference type="PANTHER" id="PTHR43775:SF37">
    <property type="entry name" value="SI:DKEY-61P9.11"/>
    <property type="match status" value="1"/>
</dbReference>
<dbReference type="InterPro" id="IPR057326">
    <property type="entry name" value="KR_dom"/>
</dbReference>
<comment type="caution">
    <text evidence="16">The sequence shown here is derived from an EMBL/GenBank/DDBJ whole genome shotgun (WGS) entry which is preliminary data.</text>
</comment>
<dbReference type="InterPro" id="IPR032821">
    <property type="entry name" value="PKS_assoc"/>
</dbReference>
<feature type="region of interest" description="Disordered" evidence="12">
    <location>
        <begin position="2773"/>
        <end position="2867"/>
    </location>
</feature>
<feature type="region of interest" description="Disordered" evidence="12">
    <location>
        <begin position="30"/>
        <end position="52"/>
    </location>
</feature>
<evidence type="ECO:0000256" key="12">
    <source>
        <dbReference type="SAM" id="MobiDB-lite"/>
    </source>
</evidence>
<dbReference type="InterPro" id="IPR036736">
    <property type="entry name" value="ACP-like_sf"/>
</dbReference>
<dbReference type="InterPro" id="IPR049552">
    <property type="entry name" value="PKS_DH_N"/>
</dbReference>
<feature type="compositionally biased region" description="Pro residues" evidence="12">
    <location>
        <begin position="2773"/>
        <end position="2795"/>
    </location>
</feature>
<dbReference type="InterPro" id="IPR049551">
    <property type="entry name" value="PKS_DH_C"/>
</dbReference>
<feature type="region of interest" description="N-terminal hotdog fold" evidence="11">
    <location>
        <begin position="1558"/>
        <end position="1697"/>
    </location>
</feature>
<dbReference type="Pfam" id="PF02801">
    <property type="entry name" value="Ketoacyl-synt_C"/>
    <property type="match status" value="2"/>
</dbReference>
<dbReference type="Gene3D" id="3.30.70.3290">
    <property type="match status" value="1"/>
</dbReference>
<dbReference type="Pfam" id="PF14765">
    <property type="entry name" value="PS-DH"/>
    <property type="match status" value="1"/>
</dbReference>
<dbReference type="PROSITE" id="PS00012">
    <property type="entry name" value="PHOSPHOPANTETHEINE"/>
    <property type="match status" value="1"/>
</dbReference>
<feature type="compositionally biased region" description="Basic and acidic residues" evidence="12">
    <location>
        <begin position="30"/>
        <end position="41"/>
    </location>
</feature>
<feature type="region of interest" description="Disordered" evidence="12">
    <location>
        <begin position="3057"/>
        <end position="3080"/>
    </location>
</feature>
<dbReference type="SMART" id="SM00826">
    <property type="entry name" value="PKS_DH"/>
    <property type="match status" value="1"/>
</dbReference>
<proteinExistence type="predicted"/>
<dbReference type="InterPro" id="IPR002364">
    <property type="entry name" value="Quin_OxRdtase/zeta-crystal_CS"/>
</dbReference>
<dbReference type="InterPro" id="IPR029063">
    <property type="entry name" value="SAM-dependent_MTases_sf"/>
</dbReference>
<dbReference type="SUPFAM" id="SSF51735">
    <property type="entry name" value="NAD(P)-binding Rossmann-fold domains"/>
    <property type="match status" value="3"/>
</dbReference>
<dbReference type="SUPFAM" id="SSF50129">
    <property type="entry name" value="GroES-like"/>
    <property type="match status" value="1"/>
</dbReference>
<dbReference type="InterPro" id="IPR049900">
    <property type="entry name" value="PKS_mFAS_DH"/>
</dbReference>
<evidence type="ECO:0000313" key="17">
    <source>
        <dbReference type="Proteomes" id="UP001553843"/>
    </source>
</evidence>
<keyword evidence="7" id="KW-0677">Repeat</keyword>
<gene>
    <name evidence="16" type="ORF">AB0887_18585</name>
</gene>
<dbReference type="Pfam" id="PF22336">
    <property type="entry name" value="RhiE-like_linker"/>
    <property type="match status" value="1"/>
</dbReference>
<evidence type="ECO:0000259" key="15">
    <source>
        <dbReference type="PROSITE" id="PS52019"/>
    </source>
</evidence>
<dbReference type="Gene3D" id="1.10.1200.10">
    <property type="entry name" value="ACP-like"/>
    <property type="match status" value="2"/>
</dbReference>
<dbReference type="InterPro" id="IPR016039">
    <property type="entry name" value="Thiolase-like"/>
</dbReference>
<evidence type="ECO:0000256" key="9">
    <source>
        <dbReference type="ARBA" id="ARBA00023268"/>
    </source>
</evidence>
<feature type="region of interest" description="C-terminal hotdog fold" evidence="11">
    <location>
        <begin position="1717"/>
        <end position="1853"/>
    </location>
</feature>
<dbReference type="InterPro" id="IPR020806">
    <property type="entry name" value="PKS_PP-bd"/>
</dbReference>
<keyword evidence="17" id="KW-1185">Reference proteome</keyword>
<dbReference type="Gene3D" id="3.40.50.150">
    <property type="entry name" value="Vaccinia Virus protein VP39"/>
    <property type="match status" value="1"/>
</dbReference>
<evidence type="ECO:0000259" key="13">
    <source>
        <dbReference type="PROSITE" id="PS50075"/>
    </source>
</evidence>
<feature type="domain" description="Carrier" evidence="13">
    <location>
        <begin position="2655"/>
        <end position="2732"/>
    </location>
</feature>
<feature type="region of interest" description="Disordered" evidence="12">
    <location>
        <begin position="872"/>
        <end position="924"/>
    </location>
</feature>
<keyword evidence="9" id="KW-0511">Multifunctional enzyme</keyword>
<dbReference type="InterPro" id="IPR020807">
    <property type="entry name" value="PKS_DH"/>
</dbReference>
<dbReference type="Pfam" id="PF00109">
    <property type="entry name" value="ketoacyl-synt"/>
    <property type="match status" value="2"/>
</dbReference>
<dbReference type="Pfam" id="PF16197">
    <property type="entry name" value="KAsynt_C_assoc"/>
    <property type="match status" value="1"/>
</dbReference>
<dbReference type="InterPro" id="IPR020843">
    <property type="entry name" value="ER"/>
</dbReference>
<dbReference type="PROSITE" id="PS50075">
    <property type="entry name" value="CARRIER"/>
    <property type="match status" value="1"/>
</dbReference>
<keyword evidence="8" id="KW-0521">NADP</keyword>
<dbReference type="CDD" id="cd05195">
    <property type="entry name" value="enoyl_red"/>
    <property type="match status" value="1"/>
</dbReference>
<dbReference type="InterPro" id="IPR009081">
    <property type="entry name" value="PP-bd_ACP"/>
</dbReference>
<dbReference type="InterPro" id="IPR055123">
    <property type="entry name" value="SpnB-like_Rossmann"/>
</dbReference>
<dbReference type="SMART" id="SM00825">
    <property type="entry name" value="PKS_KS"/>
    <property type="match status" value="2"/>
</dbReference>
<name>A0ABV3LWV8_9ACTN</name>
<accession>A0ABV3LWV8</accession>
<dbReference type="InterPro" id="IPR042104">
    <property type="entry name" value="PKS_dehydratase_sf"/>
</dbReference>
<feature type="active site" description="Proton acceptor; for dehydratase activity" evidence="11">
    <location>
        <position position="1589"/>
    </location>
</feature>
<dbReference type="CDD" id="cd08956">
    <property type="entry name" value="KR_3_FAS_SDR_x"/>
    <property type="match status" value="1"/>
</dbReference>
<evidence type="ECO:0000256" key="4">
    <source>
        <dbReference type="ARBA" id="ARBA00022490"/>
    </source>
</evidence>
<dbReference type="InterPro" id="IPR006162">
    <property type="entry name" value="Ppantetheine_attach_site"/>
</dbReference>
<dbReference type="PROSITE" id="PS01162">
    <property type="entry name" value="QOR_ZETA_CRYSTAL"/>
    <property type="match status" value="1"/>
</dbReference>
<evidence type="ECO:0000313" key="16">
    <source>
        <dbReference type="EMBL" id="MEW2363939.1"/>
    </source>
</evidence>
<feature type="active site" description="Proton donor; for dehydratase activity" evidence="11">
    <location>
        <position position="1776"/>
    </location>
</feature>
<dbReference type="EMBL" id="JBEYRS010000007">
    <property type="protein sequence ID" value="MEW2363939.1"/>
    <property type="molecule type" value="Genomic_DNA"/>
</dbReference>
<comment type="pathway">
    <text evidence="2">Antibiotic biosynthesis.</text>
</comment>
<evidence type="ECO:0000256" key="1">
    <source>
        <dbReference type="ARBA" id="ARBA00004496"/>
    </source>
</evidence>
<dbReference type="Proteomes" id="UP001553843">
    <property type="component" value="Unassembled WGS sequence"/>
</dbReference>
<dbReference type="InterPro" id="IPR013154">
    <property type="entry name" value="ADH-like_N"/>
</dbReference>
<dbReference type="Pfam" id="PF00550">
    <property type="entry name" value="PP-binding"/>
    <property type="match status" value="2"/>
</dbReference>
<dbReference type="SMART" id="SM00829">
    <property type="entry name" value="PKS_ER"/>
    <property type="match status" value="1"/>
</dbReference>
<dbReference type="SUPFAM" id="SSF53901">
    <property type="entry name" value="Thiolase-like"/>
    <property type="match status" value="2"/>
</dbReference>
<evidence type="ECO:0000256" key="8">
    <source>
        <dbReference type="ARBA" id="ARBA00022857"/>
    </source>
</evidence>
<dbReference type="Pfam" id="PF22621">
    <property type="entry name" value="CurL-like_PKS_C"/>
    <property type="match status" value="1"/>
</dbReference>
<keyword evidence="6" id="KW-0808">Transferase</keyword>
<protein>
    <submittedName>
        <fullName evidence="16">SDR family NAD(P)-dependent oxidoreductase</fullName>
    </submittedName>
</protein>
<dbReference type="InterPro" id="IPR050091">
    <property type="entry name" value="PKS_NRPS_Biosynth_Enz"/>
</dbReference>
<dbReference type="SMART" id="SM01294">
    <property type="entry name" value="PKS_PP_betabranch"/>
    <property type="match status" value="1"/>
</dbReference>